<sequence length="101" mass="11174">MTHHCTPKSTDQQSLKDARFVFIRRDGHKGPLQRPYDGPFKSFQQETRHFESWLEDGKRHAGLDGSSVDLHASCDWNASAGGELCSGLCKTSCVRTGLPVG</sequence>
<evidence type="ECO:0000313" key="1">
    <source>
        <dbReference type="EMBL" id="GFR67635.1"/>
    </source>
</evidence>
<dbReference type="Proteomes" id="UP000762676">
    <property type="component" value="Unassembled WGS sequence"/>
</dbReference>
<dbReference type="EMBL" id="BMAT01000524">
    <property type="protein sequence ID" value="GFR67635.1"/>
    <property type="molecule type" value="Genomic_DNA"/>
</dbReference>
<proteinExistence type="predicted"/>
<keyword evidence="2" id="KW-1185">Reference proteome</keyword>
<protein>
    <submittedName>
        <fullName evidence="1">Pol polyprotein</fullName>
    </submittedName>
</protein>
<dbReference type="AlphaFoldDB" id="A0AAV4F3N5"/>
<name>A0AAV4F3N5_9GAST</name>
<reference evidence="1 2" key="1">
    <citation type="journal article" date="2021" name="Elife">
        <title>Chloroplast acquisition without the gene transfer in kleptoplastic sea slugs, Plakobranchus ocellatus.</title>
        <authorList>
            <person name="Maeda T."/>
            <person name="Takahashi S."/>
            <person name="Yoshida T."/>
            <person name="Shimamura S."/>
            <person name="Takaki Y."/>
            <person name="Nagai Y."/>
            <person name="Toyoda A."/>
            <person name="Suzuki Y."/>
            <person name="Arimoto A."/>
            <person name="Ishii H."/>
            <person name="Satoh N."/>
            <person name="Nishiyama T."/>
            <person name="Hasebe M."/>
            <person name="Maruyama T."/>
            <person name="Minagawa J."/>
            <person name="Obokata J."/>
            <person name="Shigenobu S."/>
        </authorList>
    </citation>
    <scope>NUCLEOTIDE SEQUENCE [LARGE SCALE GENOMIC DNA]</scope>
</reference>
<evidence type="ECO:0000313" key="2">
    <source>
        <dbReference type="Proteomes" id="UP000762676"/>
    </source>
</evidence>
<comment type="caution">
    <text evidence="1">The sequence shown here is derived from an EMBL/GenBank/DDBJ whole genome shotgun (WGS) entry which is preliminary data.</text>
</comment>
<accession>A0AAV4F3N5</accession>
<organism evidence="1 2">
    <name type="scientific">Elysia marginata</name>
    <dbReference type="NCBI Taxonomy" id="1093978"/>
    <lineage>
        <taxon>Eukaryota</taxon>
        <taxon>Metazoa</taxon>
        <taxon>Spiralia</taxon>
        <taxon>Lophotrochozoa</taxon>
        <taxon>Mollusca</taxon>
        <taxon>Gastropoda</taxon>
        <taxon>Heterobranchia</taxon>
        <taxon>Euthyneura</taxon>
        <taxon>Panpulmonata</taxon>
        <taxon>Sacoglossa</taxon>
        <taxon>Placobranchoidea</taxon>
        <taxon>Plakobranchidae</taxon>
        <taxon>Elysia</taxon>
    </lineage>
</organism>
<gene>
    <name evidence="1" type="ORF">ElyMa_000255700</name>
</gene>